<dbReference type="Proteomes" id="UP000823399">
    <property type="component" value="Unassembled WGS sequence"/>
</dbReference>
<evidence type="ECO:0000313" key="1">
    <source>
        <dbReference type="EMBL" id="KAG2108232.1"/>
    </source>
</evidence>
<name>A0A9P7JU32_9AGAM</name>
<dbReference type="GeneID" id="64703771"/>
<dbReference type="AlphaFoldDB" id="A0A9P7JU32"/>
<dbReference type="InterPro" id="IPR027417">
    <property type="entry name" value="P-loop_NTPase"/>
</dbReference>
<proteinExistence type="predicted"/>
<dbReference type="RefSeq" id="XP_041292751.1">
    <property type="nucleotide sequence ID" value="XM_041441512.1"/>
</dbReference>
<evidence type="ECO:0000313" key="2">
    <source>
        <dbReference type="Proteomes" id="UP000823399"/>
    </source>
</evidence>
<protein>
    <recommendedName>
        <fullName evidence="3">Helicase ATP-binding domain-containing protein</fullName>
    </recommendedName>
</protein>
<sequence>MALLDQQFMDTASTGLRCHNYCVSKVVPENVQILFVQVEHCSSQVFESFLKSPLGRKFSRVFVDEFHDIMNCHPGRVVPWKNLAQHFGKTLIRIVLMTGTGPPHRVANFIKPFGLHPGLVTEVRSDTNRPEIGMHVIRIQPIAAMQSLGHLVSALCKRLTEEEHILVFCGSQGDTQAFTVKAKCAIYHSDLWEAKNNRASNLPC</sequence>
<dbReference type="EMBL" id="JABBWM010000028">
    <property type="protein sequence ID" value="KAG2108232.1"/>
    <property type="molecule type" value="Genomic_DNA"/>
</dbReference>
<reference evidence="1" key="1">
    <citation type="journal article" date="2020" name="New Phytol.">
        <title>Comparative genomics reveals dynamic genome evolution in host specialist ectomycorrhizal fungi.</title>
        <authorList>
            <person name="Lofgren L.A."/>
            <person name="Nguyen N.H."/>
            <person name="Vilgalys R."/>
            <person name="Ruytinx J."/>
            <person name="Liao H.L."/>
            <person name="Branco S."/>
            <person name="Kuo A."/>
            <person name="LaButti K."/>
            <person name="Lipzen A."/>
            <person name="Andreopoulos W."/>
            <person name="Pangilinan J."/>
            <person name="Riley R."/>
            <person name="Hundley H."/>
            <person name="Na H."/>
            <person name="Barry K."/>
            <person name="Grigoriev I.V."/>
            <person name="Stajich J.E."/>
            <person name="Kennedy P.G."/>
        </authorList>
    </citation>
    <scope>NUCLEOTIDE SEQUENCE</scope>
    <source>
        <strain evidence="1">FC423</strain>
    </source>
</reference>
<dbReference type="OrthoDB" id="2608216at2759"/>
<accession>A0A9P7JU32</accession>
<gene>
    <name evidence="1" type="ORF">F5147DRAFT_773815</name>
</gene>
<comment type="caution">
    <text evidence="1">The sequence shown here is derived from an EMBL/GenBank/DDBJ whole genome shotgun (WGS) entry which is preliminary data.</text>
</comment>
<dbReference type="SUPFAM" id="SSF52540">
    <property type="entry name" value="P-loop containing nucleoside triphosphate hydrolases"/>
    <property type="match status" value="1"/>
</dbReference>
<evidence type="ECO:0008006" key="3">
    <source>
        <dbReference type="Google" id="ProtNLM"/>
    </source>
</evidence>
<organism evidence="1 2">
    <name type="scientific">Suillus discolor</name>
    <dbReference type="NCBI Taxonomy" id="1912936"/>
    <lineage>
        <taxon>Eukaryota</taxon>
        <taxon>Fungi</taxon>
        <taxon>Dikarya</taxon>
        <taxon>Basidiomycota</taxon>
        <taxon>Agaricomycotina</taxon>
        <taxon>Agaricomycetes</taxon>
        <taxon>Agaricomycetidae</taxon>
        <taxon>Boletales</taxon>
        <taxon>Suillineae</taxon>
        <taxon>Suillaceae</taxon>
        <taxon>Suillus</taxon>
    </lineage>
</organism>
<keyword evidence="2" id="KW-1185">Reference proteome</keyword>